<name>S8CYI9_9LAMI</name>
<evidence type="ECO:0000259" key="3">
    <source>
        <dbReference type="PROSITE" id="PS50128"/>
    </source>
</evidence>
<sequence length="539" mass="59981">GWTPQSFTSSRKNRADFKQQNIFSFLDDDEKAELEGSTLGTSVQYDTFGSTAAELERKKVQAEQKQRPATIPGPVPDELLVPTTESIGVKLLSKMGWRQGRSIKDSNRNALHDVRREARKAFLAFSNDARPEDTISNVSEETADVSKDSETDDDTKFSKTTPAFVLNPKQDLYGLGYDPFKQAPEFRENKRLRLSGDQEMKHYKSLSVKGVSGKVGPGFGIGALEELDVEDEDVYTSAGYDFKDRYVQEIEEPSKENTVLKIMDKSRLGVLPGFKASSNPEQLISRFDLPSVPKDFIPHHKFPPSVLNGRSNGQLPPPPEVPPPEDHDLKVLIEGMATLVARCGKLFEDLLREKNQSNPLFGFLSGGKGCDFYERKLWEEQQKRGQQSRLWEGTKSPDMEKKMTAEKRGKILGEKALEASSKDSGQPIASTASVNVQFHLSDTFTKPGSASEQQDPKNRFRDDPAKQKRFELFLKEKYEGGLRSKDSGGSSDMSEAARAREKLEFESAAEALQKGTNNSGKPLLLVDLLPPSGLEFTTG</sequence>
<dbReference type="GO" id="GO:0005634">
    <property type="term" value="C:nucleus"/>
    <property type="evidence" value="ECO:0007669"/>
    <property type="project" value="TreeGrafter"/>
</dbReference>
<feature type="compositionally biased region" description="Low complexity" evidence="2">
    <location>
        <begin position="522"/>
        <end position="539"/>
    </location>
</feature>
<gene>
    <name evidence="5" type="ORF">M569_02259</name>
</gene>
<feature type="region of interest" description="Disordered" evidence="2">
    <location>
        <begin position="133"/>
        <end position="159"/>
    </location>
</feature>
<evidence type="ECO:0000313" key="6">
    <source>
        <dbReference type="Proteomes" id="UP000015453"/>
    </source>
</evidence>
<feature type="non-terminal residue" evidence="5">
    <location>
        <position position="1"/>
    </location>
</feature>
<dbReference type="Proteomes" id="UP000015453">
    <property type="component" value="Unassembled WGS sequence"/>
</dbReference>
<dbReference type="OrthoDB" id="20507at2759"/>
<dbReference type="GO" id="GO:0003723">
    <property type="term" value="F:RNA binding"/>
    <property type="evidence" value="ECO:0007669"/>
    <property type="project" value="InterPro"/>
</dbReference>
<feature type="domain" description="SURP motif" evidence="3">
    <location>
        <begin position="332"/>
        <end position="374"/>
    </location>
</feature>
<dbReference type="PANTHER" id="PTHR13384:SF19">
    <property type="entry name" value="G PATCH DOMAIN-CONTAINING PROTEIN 1"/>
    <property type="match status" value="1"/>
</dbReference>
<accession>S8CYI9</accession>
<dbReference type="InterPro" id="IPR011666">
    <property type="entry name" value="DUF1604"/>
</dbReference>
<dbReference type="PROSITE" id="PS50128">
    <property type="entry name" value="SURP"/>
    <property type="match status" value="1"/>
</dbReference>
<protein>
    <recommendedName>
        <fullName evidence="7">SURP motif domain-containing protein</fullName>
    </recommendedName>
</protein>
<evidence type="ECO:0000259" key="4">
    <source>
        <dbReference type="PROSITE" id="PS50174"/>
    </source>
</evidence>
<feature type="region of interest" description="Disordered" evidence="2">
    <location>
        <begin position="56"/>
        <end position="79"/>
    </location>
</feature>
<reference evidence="5 6" key="1">
    <citation type="journal article" date="2013" name="BMC Genomics">
        <title>The miniature genome of a carnivorous plant Genlisea aurea contains a low number of genes and short non-coding sequences.</title>
        <authorList>
            <person name="Leushkin E.V."/>
            <person name="Sutormin R.A."/>
            <person name="Nabieva E.R."/>
            <person name="Penin A.A."/>
            <person name="Kondrashov A.S."/>
            <person name="Logacheva M.D."/>
        </authorList>
    </citation>
    <scope>NUCLEOTIDE SEQUENCE [LARGE SCALE GENOMIC DNA]</scope>
</reference>
<dbReference type="EMBL" id="AUSU01000816">
    <property type="protein sequence ID" value="EPS72499.1"/>
    <property type="molecule type" value="Genomic_DNA"/>
</dbReference>
<dbReference type="SUPFAM" id="SSF109905">
    <property type="entry name" value="Surp module (SWAP domain)"/>
    <property type="match status" value="1"/>
</dbReference>
<keyword evidence="6" id="KW-1185">Reference proteome</keyword>
<dbReference type="SMART" id="SM00648">
    <property type="entry name" value="SWAP"/>
    <property type="match status" value="1"/>
</dbReference>
<dbReference type="InterPro" id="IPR000061">
    <property type="entry name" value="Surp"/>
</dbReference>
<comment type="caution">
    <text evidence="5">The sequence shown here is derived from an EMBL/GenBank/DDBJ whole genome shotgun (WGS) entry which is preliminary data.</text>
</comment>
<feature type="region of interest" description="Disordered" evidence="2">
    <location>
        <begin position="481"/>
        <end position="539"/>
    </location>
</feature>
<organism evidence="5 6">
    <name type="scientific">Genlisea aurea</name>
    <dbReference type="NCBI Taxonomy" id="192259"/>
    <lineage>
        <taxon>Eukaryota</taxon>
        <taxon>Viridiplantae</taxon>
        <taxon>Streptophyta</taxon>
        <taxon>Embryophyta</taxon>
        <taxon>Tracheophyta</taxon>
        <taxon>Spermatophyta</taxon>
        <taxon>Magnoliopsida</taxon>
        <taxon>eudicotyledons</taxon>
        <taxon>Gunneridae</taxon>
        <taxon>Pentapetalae</taxon>
        <taxon>asterids</taxon>
        <taxon>lamiids</taxon>
        <taxon>Lamiales</taxon>
        <taxon>Lentibulariaceae</taxon>
        <taxon>Genlisea</taxon>
    </lineage>
</organism>
<evidence type="ECO:0000256" key="1">
    <source>
        <dbReference type="ARBA" id="ARBA00022664"/>
    </source>
</evidence>
<keyword evidence="1" id="KW-0507">mRNA processing</keyword>
<feature type="compositionally biased region" description="Basic and acidic residues" evidence="2">
    <location>
        <begin position="144"/>
        <end position="157"/>
    </location>
</feature>
<dbReference type="Pfam" id="PF26093">
    <property type="entry name" value="HTH_TGH"/>
    <property type="match status" value="1"/>
</dbReference>
<feature type="compositionally biased region" description="Polar residues" evidence="2">
    <location>
        <begin position="443"/>
        <end position="453"/>
    </location>
</feature>
<evidence type="ECO:0000313" key="5">
    <source>
        <dbReference type="EMBL" id="EPS72499.1"/>
    </source>
</evidence>
<feature type="region of interest" description="Disordered" evidence="2">
    <location>
        <begin position="443"/>
        <end position="466"/>
    </location>
</feature>
<feature type="non-terminal residue" evidence="5">
    <location>
        <position position="539"/>
    </location>
</feature>
<dbReference type="Pfam" id="PF07713">
    <property type="entry name" value="DUF1604"/>
    <property type="match status" value="1"/>
</dbReference>
<dbReference type="InterPro" id="IPR035967">
    <property type="entry name" value="SWAP/Surp_sf"/>
</dbReference>
<dbReference type="PANTHER" id="PTHR13384">
    <property type="entry name" value="G PATCH DOMAIN-CONTAINING PROTEIN 1"/>
    <property type="match status" value="1"/>
</dbReference>
<evidence type="ECO:0008006" key="7">
    <source>
        <dbReference type="Google" id="ProtNLM"/>
    </source>
</evidence>
<feature type="compositionally biased region" description="Basic and acidic residues" evidence="2">
    <location>
        <begin position="56"/>
        <end position="66"/>
    </location>
</feature>
<dbReference type="AlphaFoldDB" id="S8CYI9"/>
<feature type="domain" description="G-patch" evidence="4">
    <location>
        <begin position="84"/>
        <end position="103"/>
    </location>
</feature>
<dbReference type="PROSITE" id="PS50174">
    <property type="entry name" value="G_PATCH"/>
    <property type="match status" value="1"/>
</dbReference>
<dbReference type="Pfam" id="PF01805">
    <property type="entry name" value="Surp"/>
    <property type="match status" value="1"/>
</dbReference>
<dbReference type="GO" id="GO:0006397">
    <property type="term" value="P:mRNA processing"/>
    <property type="evidence" value="ECO:0007669"/>
    <property type="project" value="UniProtKB-KW"/>
</dbReference>
<evidence type="ECO:0000256" key="2">
    <source>
        <dbReference type="SAM" id="MobiDB-lite"/>
    </source>
</evidence>
<feature type="region of interest" description="Disordered" evidence="2">
    <location>
        <begin position="383"/>
        <end position="406"/>
    </location>
</feature>
<dbReference type="InterPro" id="IPR000467">
    <property type="entry name" value="G_patch_dom"/>
</dbReference>
<feature type="compositionally biased region" description="Basic and acidic residues" evidence="2">
    <location>
        <begin position="454"/>
        <end position="466"/>
    </location>
</feature>
<proteinExistence type="predicted"/>
<feature type="compositionally biased region" description="Basic and acidic residues" evidence="2">
    <location>
        <begin position="495"/>
        <end position="505"/>
    </location>
</feature>
<feature type="compositionally biased region" description="Basic and acidic residues" evidence="2">
    <location>
        <begin position="395"/>
        <end position="406"/>
    </location>
</feature>
<dbReference type="Gene3D" id="1.10.10.790">
    <property type="entry name" value="Surp module"/>
    <property type="match status" value="1"/>
</dbReference>